<name>A0AAV2BJE1_9ARAC</name>
<dbReference type="GO" id="GO:0046872">
    <property type="term" value="F:metal ion binding"/>
    <property type="evidence" value="ECO:0007669"/>
    <property type="project" value="UniProtKB-KW"/>
</dbReference>
<comment type="caution">
    <text evidence="8">The sequence shown here is derived from an EMBL/GenBank/DDBJ whole genome shotgun (WGS) entry which is preliminary data.</text>
</comment>
<dbReference type="Proteomes" id="UP001497382">
    <property type="component" value="Unassembled WGS sequence"/>
</dbReference>
<accession>A0AAV2BJE1</accession>
<comment type="subcellular location">
    <subcellularLocation>
        <location evidence="2">Secreted</location>
    </subcellularLocation>
</comment>
<keyword evidence="4" id="KW-0479">Metal-binding</keyword>
<keyword evidence="3" id="KW-0964">Secreted</keyword>
<dbReference type="AlphaFoldDB" id="A0AAV2BJE1"/>
<organism evidence="8 9">
    <name type="scientific">Larinioides sclopetarius</name>
    <dbReference type="NCBI Taxonomy" id="280406"/>
    <lineage>
        <taxon>Eukaryota</taxon>
        <taxon>Metazoa</taxon>
        <taxon>Ecdysozoa</taxon>
        <taxon>Arthropoda</taxon>
        <taxon>Chelicerata</taxon>
        <taxon>Arachnida</taxon>
        <taxon>Araneae</taxon>
        <taxon>Araneomorphae</taxon>
        <taxon>Entelegynae</taxon>
        <taxon>Araneoidea</taxon>
        <taxon>Araneidae</taxon>
        <taxon>Larinioides</taxon>
    </lineage>
</organism>
<keyword evidence="5" id="KW-0460">Magnesium</keyword>
<proteinExistence type="predicted"/>
<evidence type="ECO:0000256" key="3">
    <source>
        <dbReference type="ARBA" id="ARBA00022525"/>
    </source>
</evidence>
<keyword evidence="9" id="KW-1185">Reference proteome</keyword>
<keyword evidence="6" id="KW-1015">Disulfide bond</keyword>
<evidence type="ECO:0000313" key="9">
    <source>
        <dbReference type="Proteomes" id="UP001497382"/>
    </source>
</evidence>
<evidence type="ECO:0000256" key="7">
    <source>
        <dbReference type="ARBA" id="ARBA00023239"/>
    </source>
</evidence>
<protein>
    <submittedName>
        <fullName evidence="8">Uncharacterized protein</fullName>
    </submittedName>
</protein>
<dbReference type="GO" id="GO:0008081">
    <property type="term" value="F:phosphoric diester hydrolase activity"/>
    <property type="evidence" value="ECO:0007669"/>
    <property type="project" value="InterPro"/>
</dbReference>
<evidence type="ECO:0000313" key="8">
    <source>
        <dbReference type="EMBL" id="CAL1296218.1"/>
    </source>
</evidence>
<comment type="catalytic activity">
    <reaction evidence="1">
        <text>an N-(acyl)-sphingosylphosphoethanolamine = an N-(acyl)-sphingosyl-1,3-cyclic phosphate + ethanolamine</text>
        <dbReference type="Rhea" id="RHEA:60648"/>
        <dbReference type="ChEBI" id="CHEBI:57603"/>
        <dbReference type="ChEBI" id="CHEBI:143891"/>
        <dbReference type="ChEBI" id="CHEBI:143892"/>
    </reaction>
</comment>
<evidence type="ECO:0000256" key="2">
    <source>
        <dbReference type="ARBA" id="ARBA00004613"/>
    </source>
</evidence>
<gene>
    <name evidence="8" type="ORF">LARSCL_LOCUS19689</name>
</gene>
<dbReference type="InterPro" id="IPR017946">
    <property type="entry name" value="PLC-like_Pdiesterase_TIM-brl"/>
</dbReference>
<dbReference type="SUPFAM" id="SSF51695">
    <property type="entry name" value="PLC-like phosphodiesterases"/>
    <property type="match status" value="1"/>
</dbReference>
<keyword evidence="7" id="KW-0456">Lyase</keyword>
<evidence type="ECO:0000256" key="6">
    <source>
        <dbReference type="ARBA" id="ARBA00023157"/>
    </source>
</evidence>
<sequence>MVNAVSQIAGFLDNGANGLEFDIEFTTEGNASRTFHGVPCDCFRDCNYNEDFVSYLQNLRSLTTPGDPKYRKQLVLLFVDFKVSSLTDEARTNAGEDVAKKLLEHYWDISKGLDFSGNEEIEEIQKSKKRLEGNQFLENNWLGDGITNCLRRGTDRLKSVLDERDEPDGKISKVYWWTVDKESSMCEGCNQTTLLTEGVDALITNYPKTLKKVLQEDFSKQARLATFEDSPWEKYVENAGSNSSQEGNYTMNLDYEY</sequence>
<dbReference type="GO" id="GO:0005576">
    <property type="term" value="C:extracellular region"/>
    <property type="evidence" value="ECO:0007669"/>
    <property type="project" value="UniProtKB-SubCell"/>
</dbReference>
<dbReference type="EMBL" id="CAXIEN010000392">
    <property type="protein sequence ID" value="CAL1296218.1"/>
    <property type="molecule type" value="Genomic_DNA"/>
</dbReference>
<dbReference type="GO" id="GO:0006629">
    <property type="term" value="P:lipid metabolic process"/>
    <property type="evidence" value="ECO:0007669"/>
    <property type="project" value="InterPro"/>
</dbReference>
<dbReference type="Gene3D" id="3.20.20.190">
    <property type="entry name" value="Phosphatidylinositol (PI) phosphodiesterase"/>
    <property type="match status" value="2"/>
</dbReference>
<dbReference type="GO" id="GO:0016829">
    <property type="term" value="F:lyase activity"/>
    <property type="evidence" value="ECO:0007669"/>
    <property type="project" value="UniProtKB-KW"/>
</dbReference>
<evidence type="ECO:0000256" key="1">
    <source>
        <dbReference type="ARBA" id="ARBA00000110"/>
    </source>
</evidence>
<evidence type="ECO:0000256" key="4">
    <source>
        <dbReference type="ARBA" id="ARBA00022723"/>
    </source>
</evidence>
<evidence type="ECO:0000256" key="5">
    <source>
        <dbReference type="ARBA" id="ARBA00022842"/>
    </source>
</evidence>
<reference evidence="8 9" key="1">
    <citation type="submission" date="2024-04" db="EMBL/GenBank/DDBJ databases">
        <authorList>
            <person name="Rising A."/>
            <person name="Reimegard J."/>
            <person name="Sonavane S."/>
            <person name="Akerstrom W."/>
            <person name="Nylinder S."/>
            <person name="Hedman E."/>
            <person name="Kallberg Y."/>
        </authorList>
    </citation>
    <scope>NUCLEOTIDE SEQUENCE [LARGE SCALE GENOMIC DNA]</scope>
</reference>